<reference evidence="2 3" key="1">
    <citation type="submission" date="2016-10" db="EMBL/GenBank/DDBJ databases">
        <title>Draft genome sequences of four alkaliphilic bacteria belonging to the Anaerobacillus genus.</title>
        <authorList>
            <person name="Bassil N.M."/>
            <person name="Lloyd J.R."/>
        </authorList>
    </citation>
    <scope>NUCLEOTIDE SEQUENCE [LARGE SCALE GENOMIC DNA]</scope>
    <source>
        <strain evidence="2 3">DSM 22531</strain>
    </source>
</reference>
<protein>
    <recommendedName>
        <fullName evidence="4">Cxxc_20_cxxc protein</fullName>
    </recommendedName>
</protein>
<dbReference type="AlphaFoldDB" id="A0A1S2M0D4"/>
<name>A0A1S2M0D4_9BACI</name>
<keyword evidence="1" id="KW-1133">Transmembrane helix</keyword>
<evidence type="ECO:0000313" key="3">
    <source>
        <dbReference type="Proteomes" id="UP000180057"/>
    </source>
</evidence>
<organism evidence="2 3">
    <name type="scientific">Anaerobacillus alkalidiazotrophicus</name>
    <dbReference type="NCBI Taxonomy" id="472963"/>
    <lineage>
        <taxon>Bacteria</taxon>
        <taxon>Bacillati</taxon>
        <taxon>Bacillota</taxon>
        <taxon>Bacilli</taxon>
        <taxon>Bacillales</taxon>
        <taxon>Bacillaceae</taxon>
        <taxon>Anaerobacillus</taxon>
    </lineage>
</organism>
<comment type="caution">
    <text evidence="2">The sequence shown here is derived from an EMBL/GenBank/DDBJ whole genome shotgun (WGS) entry which is preliminary data.</text>
</comment>
<accession>A0A1S2M0D4</accession>
<keyword evidence="3" id="KW-1185">Reference proteome</keyword>
<dbReference type="InterPro" id="IPR026369">
    <property type="entry name" value="CxxC_20_CxxC"/>
</dbReference>
<sequence length="92" mass="10575">MKLPVCWKCNRSFKYHELLTFSAVKCPKCKERNYVTSKKRLQNALYTGPVSFLGSMTIIHSNINPAIILIFLILPILAFIPTNYKFTNKVHG</sequence>
<dbReference type="EMBL" id="MLQS01000031">
    <property type="protein sequence ID" value="OIJ17960.1"/>
    <property type="molecule type" value="Genomic_DNA"/>
</dbReference>
<keyword evidence="1" id="KW-0812">Transmembrane</keyword>
<dbReference type="Gene3D" id="2.20.28.30">
    <property type="entry name" value="RNA polymerase ii, chain L"/>
    <property type="match status" value="1"/>
</dbReference>
<evidence type="ECO:0000313" key="2">
    <source>
        <dbReference type="EMBL" id="OIJ17960.1"/>
    </source>
</evidence>
<keyword evidence="1" id="KW-0472">Membrane</keyword>
<dbReference type="Proteomes" id="UP000180057">
    <property type="component" value="Unassembled WGS sequence"/>
</dbReference>
<proteinExistence type="predicted"/>
<dbReference type="NCBIfam" id="TIGR04104">
    <property type="entry name" value="cxxc_20_cxxc"/>
    <property type="match status" value="1"/>
</dbReference>
<feature type="transmembrane region" description="Helical" evidence="1">
    <location>
        <begin position="66"/>
        <end position="84"/>
    </location>
</feature>
<evidence type="ECO:0008006" key="4">
    <source>
        <dbReference type="Google" id="ProtNLM"/>
    </source>
</evidence>
<dbReference type="RefSeq" id="WP_071391021.1">
    <property type="nucleotide sequence ID" value="NZ_MLQS01000031.1"/>
</dbReference>
<evidence type="ECO:0000256" key="1">
    <source>
        <dbReference type="SAM" id="Phobius"/>
    </source>
</evidence>
<gene>
    <name evidence="2" type="ORF">BKP45_20615</name>
</gene>